<proteinExistence type="predicted"/>
<reference evidence="3 4" key="1">
    <citation type="journal article" date="2023" name="G3 (Bethesda)">
        <title>A chromosome-level genome assembly of Zasmidium syzygii isolated from banana leaves.</title>
        <authorList>
            <person name="van Westerhoven A.C."/>
            <person name="Mehrabi R."/>
            <person name="Talebi R."/>
            <person name="Steentjes M.B.F."/>
            <person name="Corcolon B."/>
            <person name="Chong P.A."/>
            <person name="Kema G.H.J."/>
            <person name="Seidl M.F."/>
        </authorList>
    </citation>
    <scope>NUCLEOTIDE SEQUENCE [LARGE SCALE GENOMIC DNA]</scope>
    <source>
        <strain evidence="3 4">P124</strain>
    </source>
</reference>
<dbReference type="Gene3D" id="1.10.10.10">
    <property type="entry name" value="Winged helix-like DNA-binding domain superfamily/Winged helix DNA-binding domain"/>
    <property type="match status" value="1"/>
</dbReference>
<feature type="region of interest" description="Disordered" evidence="1">
    <location>
        <begin position="156"/>
        <end position="275"/>
    </location>
</feature>
<accession>A0ABR0ETQ4</accession>
<evidence type="ECO:0000259" key="2">
    <source>
        <dbReference type="Pfam" id="PF04433"/>
    </source>
</evidence>
<feature type="compositionally biased region" description="Basic and acidic residues" evidence="1">
    <location>
        <begin position="265"/>
        <end position="275"/>
    </location>
</feature>
<dbReference type="InterPro" id="IPR036388">
    <property type="entry name" value="WH-like_DNA-bd_sf"/>
</dbReference>
<keyword evidence="4" id="KW-1185">Reference proteome</keyword>
<evidence type="ECO:0000256" key="1">
    <source>
        <dbReference type="SAM" id="MobiDB-lite"/>
    </source>
</evidence>
<dbReference type="Proteomes" id="UP001305779">
    <property type="component" value="Unassembled WGS sequence"/>
</dbReference>
<gene>
    <name evidence="3" type="ORF">PRZ48_002957</name>
</gene>
<organism evidence="3 4">
    <name type="scientific">Zasmidium cellare</name>
    <name type="common">Wine cellar mold</name>
    <name type="synonym">Racodium cellare</name>
    <dbReference type="NCBI Taxonomy" id="395010"/>
    <lineage>
        <taxon>Eukaryota</taxon>
        <taxon>Fungi</taxon>
        <taxon>Dikarya</taxon>
        <taxon>Ascomycota</taxon>
        <taxon>Pezizomycotina</taxon>
        <taxon>Dothideomycetes</taxon>
        <taxon>Dothideomycetidae</taxon>
        <taxon>Mycosphaerellales</taxon>
        <taxon>Mycosphaerellaceae</taxon>
        <taxon>Zasmidium</taxon>
    </lineage>
</organism>
<feature type="compositionally biased region" description="Polar residues" evidence="1">
    <location>
        <begin position="98"/>
        <end position="116"/>
    </location>
</feature>
<dbReference type="Pfam" id="PF04433">
    <property type="entry name" value="SWIRM"/>
    <property type="match status" value="1"/>
</dbReference>
<feature type="domain" description="SWIRM" evidence="2">
    <location>
        <begin position="312"/>
        <end position="385"/>
    </location>
</feature>
<dbReference type="InterPro" id="IPR009057">
    <property type="entry name" value="Homeodomain-like_sf"/>
</dbReference>
<sequence>MASAPQHQEQKKAMSMAMAHVPQLLTPDQPLSDSFVVSGPEPNMPSPPASPEFNAELTFQQKDDVLYPDHNIATSTYEDKPLFDTNQSWTTSEREQRSPTATSLSVATPRSDISSPEQHDNLQHRKSSSPVGPAVLLNTHGMEYWKFVMSQNEEFRERQRAARQLPHPSRRPNTTPRDRFSADMVSSLGAIRISKPSRSAAVTKAKTPKPVPAKPAARSQAPVATSRPESHPKRRPRKTATPDPSLGTLSHAAQPKARTRAAPTKKIDDKADHEWDQLPDYCPPISSLDTMSKKMTASWSNGNPLVLDEDPDREHLHPQELVVASVLRLKGNAYLANKRRIFAARYQALLDGKDFNKTSAQTSAKIDVNKASKLWEAFDSVGWFDKTWYDRYL</sequence>
<comment type="caution">
    <text evidence="3">The sequence shown here is derived from an EMBL/GenBank/DDBJ whole genome shotgun (WGS) entry which is preliminary data.</text>
</comment>
<dbReference type="EMBL" id="JAXOVC010000002">
    <property type="protein sequence ID" value="KAK4504994.1"/>
    <property type="molecule type" value="Genomic_DNA"/>
</dbReference>
<dbReference type="SUPFAM" id="SSF46689">
    <property type="entry name" value="Homeodomain-like"/>
    <property type="match status" value="1"/>
</dbReference>
<feature type="region of interest" description="Disordered" evidence="1">
    <location>
        <begin position="26"/>
        <end position="135"/>
    </location>
</feature>
<evidence type="ECO:0000313" key="4">
    <source>
        <dbReference type="Proteomes" id="UP001305779"/>
    </source>
</evidence>
<protein>
    <recommendedName>
        <fullName evidence="2">SWIRM domain-containing protein</fullName>
    </recommendedName>
</protein>
<evidence type="ECO:0000313" key="3">
    <source>
        <dbReference type="EMBL" id="KAK4504994.1"/>
    </source>
</evidence>
<name>A0ABR0ETQ4_ZASCE</name>
<dbReference type="InterPro" id="IPR007526">
    <property type="entry name" value="SWIRM"/>
</dbReference>